<keyword evidence="3" id="KW-0053">Apoptosis</keyword>
<dbReference type="PANTHER" id="PTHR24131:SF5">
    <property type="entry name" value="APOPTOSIS-STIMULATING OF P53 PROTEIN 1"/>
    <property type="match status" value="1"/>
</dbReference>
<dbReference type="InterPro" id="IPR036770">
    <property type="entry name" value="Ankyrin_rpt-contain_sf"/>
</dbReference>
<evidence type="ECO:0000256" key="5">
    <source>
        <dbReference type="ARBA" id="ARBA00023043"/>
    </source>
</evidence>
<reference evidence="9 10" key="1">
    <citation type="submission" date="2013-11" db="EMBL/GenBank/DDBJ databases">
        <title>The Damaraland mole rat (Fukomys damarensis) genome and evolution of African mole rats.</title>
        <authorList>
            <person name="Gladyshev V.N."/>
            <person name="Fang X."/>
        </authorList>
    </citation>
    <scope>NUCLEOTIDE SEQUENCE [LARGE SCALE GENOMIC DNA]</scope>
    <source>
        <tissue evidence="9">Liver</tissue>
    </source>
</reference>
<evidence type="ECO:0000256" key="2">
    <source>
        <dbReference type="ARBA" id="ARBA00022443"/>
    </source>
</evidence>
<protein>
    <submittedName>
        <fullName evidence="9">Apoptosis-stimulating of p53 protein 1</fullName>
    </submittedName>
</protein>
<evidence type="ECO:0000313" key="10">
    <source>
        <dbReference type="Proteomes" id="UP000028990"/>
    </source>
</evidence>
<evidence type="ECO:0000256" key="4">
    <source>
        <dbReference type="ARBA" id="ARBA00022737"/>
    </source>
</evidence>
<dbReference type="InterPro" id="IPR036028">
    <property type="entry name" value="SH3-like_dom_sf"/>
</dbReference>
<proteinExistence type="predicted"/>
<evidence type="ECO:0000256" key="1">
    <source>
        <dbReference type="ARBA" id="ARBA00004123"/>
    </source>
</evidence>
<dbReference type="EMBL" id="KN125443">
    <property type="protein sequence ID" value="KFO18293.1"/>
    <property type="molecule type" value="Genomic_DNA"/>
</dbReference>
<dbReference type="GO" id="GO:0002039">
    <property type="term" value="F:p53 binding"/>
    <property type="evidence" value="ECO:0007669"/>
    <property type="project" value="InterPro"/>
</dbReference>
<keyword evidence="4" id="KW-0677">Repeat</keyword>
<dbReference type="GO" id="GO:0005634">
    <property type="term" value="C:nucleus"/>
    <property type="evidence" value="ECO:0007669"/>
    <property type="project" value="UniProtKB-SubCell"/>
</dbReference>
<evidence type="ECO:0000256" key="3">
    <source>
        <dbReference type="ARBA" id="ARBA00022703"/>
    </source>
</evidence>
<sequence>MFQEKKQEVQIAILRVNQLSQQLEDLKKGKLHGFQSYNSKLTGPTTVELKRLYQELQICNQFNQEQNPKLQQQKELSCKCSMEVAMMDKHIKGLCKCLYGKKIQLTYVNVKSSPRSPLSTCSRVAAMGPYLQASSARSYPVPGDPVKPQSLTFASSVGHRRSKYDGQRRPRVTNMWTVSDLPEKLGIKIGVGPPPIPGTASKLWDIHKPYTSGPRLHKLPGEEERGQLAQSDANLEALCRKLANAPHVLKKHNSITEPEDPSKPNIQKLLYQNFSMLAGGMERWMDPTALHASCNSIHFCKQLVESSVTIFDLTNSDIETFFKKCEELEEGHIQGSQFLYEVYENLGVIYKSVVYSLWDYEAQNGDKLTFPEGDAITILRCKSESETEWWWAPLGDREGYGPKSCWGCIH</sequence>
<accession>A0A091CLP1</accession>
<dbReference type="PANTHER" id="PTHR24131">
    <property type="entry name" value="APOPTOSIS-STIMULATING OF P53 PROTEIN"/>
    <property type="match status" value="1"/>
</dbReference>
<keyword evidence="5" id="KW-0040">ANK repeat</keyword>
<name>A0A091CLP1_FUKDA</name>
<dbReference type="InterPro" id="IPR047163">
    <property type="entry name" value="ASPP1/2"/>
</dbReference>
<dbReference type="AlphaFoldDB" id="A0A091CLP1"/>
<dbReference type="PROSITE" id="PS50002">
    <property type="entry name" value="SH3"/>
    <property type="match status" value="1"/>
</dbReference>
<keyword evidence="10" id="KW-1185">Reference proteome</keyword>
<dbReference type="GO" id="GO:0042981">
    <property type="term" value="P:regulation of apoptotic process"/>
    <property type="evidence" value="ECO:0007669"/>
    <property type="project" value="InterPro"/>
</dbReference>
<gene>
    <name evidence="9" type="ORF">H920_20318</name>
</gene>
<evidence type="ECO:0000256" key="7">
    <source>
        <dbReference type="PROSITE-ProRule" id="PRU00192"/>
    </source>
</evidence>
<evidence type="ECO:0000259" key="8">
    <source>
        <dbReference type="PROSITE" id="PS50002"/>
    </source>
</evidence>
<dbReference type="GO" id="GO:0006915">
    <property type="term" value="P:apoptotic process"/>
    <property type="evidence" value="ECO:0007669"/>
    <property type="project" value="UniProtKB-KW"/>
</dbReference>
<dbReference type="Proteomes" id="UP000028990">
    <property type="component" value="Unassembled WGS sequence"/>
</dbReference>
<feature type="domain" description="SH3" evidence="8">
    <location>
        <begin position="349"/>
        <end position="410"/>
    </location>
</feature>
<dbReference type="SMART" id="SM00326">
    <property type="entry name" value="SH3"/>
    <property type="match status" value="1"/>
</dbReference>
<evidence type="ECO:0000313" key="9">
    <source>
        <dbReference type="EMBL" id="KFO18293.1"/>
    </source>
</evidence>
<organism evidence="9 10">
    <name type="scientific">Fukomys damarensis</name>
    <name type="common">Damaraland mole rat</name>
    <name type="synonym">Cryptomys damarensis</name>
    <dbReference type="NCBI Taxonomy" id="885580"/>
    <lineage>
        <taxon>Eukaryota</taxon>
        <taxon>Metazoa</taxon>
        <taxon>Chordata</taxon>
        <taxon>Craniata</taxon>
        <taxon>Vertebrata</taxon>
        <taxon>Euteleostomi</taxon>
        <taxon>Mammalia</taxon>
        <taxon>Eutheria</taxon>
        <taxon>Euarchontoglires</taxon>
        <taxon>Glires</taxon>
        <taxon>Rodentia</taxon>
        <taxon>Hystricomorpha</taxon>
        <taxon>Bathyergidae</taxon>
        <taxon>Fukomys</taxon>
    </lineage>
</organism>
<dbReference type="Gene3D" id="1.25.40.20">
    <property type="entry name" value="Ankyrin repeat-containing domain"/>
    <property type="match status" value="1"/>
</dbReference>
<evidence type="ECO:0000256" key="6">
    <source>
        <dbReference type="ARBA" id="ARBA00023242"/>
    </source>
</evidence>
<keyword evidence="2 7" id="KW-0728">SH3 domain</keyword>
<keyword evidence="6" id="KW-0539">Nucleus</keyword>
<dbReference type="SUPFAM" id="SSF50044">
    <property type="entry name" value="SH3-domain"/>
    <property type="match status" value="1"/>
</dbReference>
<dbReference type="Pfam" id="PF00018">
    <property type="entry name" value="SH3_1"/>
    <property type="match status" value="1"/>
</dbReference>
<comment type="subcellular location">
    <subcellularLocation>
        <location evidence="1">Nucleus</location>
    </subcellularLocation>
</comment>
<dbReference type="InterPro" id="IPR001452">
    <property type="entry name" value="SH3_domain"/>
</dbReference>